<name>A0ABS5FFV7_9BRAD</name>
<reference evidence="4" key="1">
    <citation type="journal article" date="2021" name="ISME J.">
        <title>Evolutionary origin and ecological implication of a unique nif island in free-living Bradyrhizobium lineages.</title>
        <authorList>
            <person name="Tao J."/>
        </authorList>
    </citation>
    <scope>NUCLEOTIDE SEQUENCE [LARGE SCALE GENOMIC DNA]</scope>
    <source>
        <strain evidence="4">SZCCT0434</strain>
    </source>
</reference>
<dbReference type="EMBL" id="JAFCJH010000005">
    <property type="protein sequence ID" value="MBR0795256.1"/>
    <property type="molecule type" value="Genomic_DNA"/>
</dbReference>
<proteinExistence type="predicted"/>
<dbReference type="SMART" id="SM00271">
    <property type="entry name" value="DnaJ"/>
    <property type="match status" value="1"/>
</dbReference>
<dbReference type="Gene3D" id="1.10.287.110">
    <property type="entry name" value="DnaJ domain"/>
    <property type="match status" value="1"/>
</dbReference>
<accession>A0ABS5FFV7</accession>
<dbReference type="InterPro" id="IPR018253">
    <property type="entry name" value="DnaJ_domain_CS"/>
</dbReference>
<dbReference type="SUPFAM" id="SSF46565">
    <property type="entry name" value="Chaperone J-domain"/>
    <property type="match status" value="1"/>
</dbReference>
<evidence type="ECO:0000259" key="2">
    <source>
        <dbReference type="PROSITE" id="PS50076"/>
    </source>
</evidence>
<keyword evidence="1" id="KW-0143">Chaperone</keyword>
<dbReference type="RefSeq" id="WP_212392450.1">
    <property type="nucleotide sequence ID" value="NZ_JAFCJH010000005.1"/>
</dbReference>
<organism evidence="3 4">
    <name type="scientific">Bradyrhizobium jicamae</name>
    <dbReference type="NCBI Taxonomy" id="280332"/>
    <lineage>
        <taxon>Bacteria</taxon>
        <taxon>Pseudomonadati</taxon>
        <taxon>Pseudomonadota</taxon>
        <taxon>Alphaproteobacteria</taxon>
        <taxon>Hyphomicrobiales</taxon>
        <taxon>Nitrobacteraceae</taxon>
        <taxon>Bradyrhizobium</taxon>
    </lineage>
</organism>
<sequence length="191" mass="22309">MLAEFVDYYEVLEISPNANRDTIERIFRFFVQRYHPDNQETGDRQRFDIIMEAHQTLADPARRAQYDLQHGNRTIARAKFVDELRDGIRIDDGVELQNKLLSTLWLRCKQSVREPGVGDVELEHLLGCPIEHLEFHLWYLKEKGWIRKTENGLFAITVEGVDQATFQHHGHYVGNSLLTDQTEFANRTRAG</sequence>
<evidence type="ECO:0000313" key="3">
    <source>
        <dbReference type="EMBL" id="MBR0795256.1"/>
    </source>
</evidence>
<gene>
    <name evidence="3" type="ORF">JQ615_07645</name>
</gene>
<dbReference type="PROSITE" id="PS50076">
    <property type="entry name" value="DNAJ_2"/>
    <property type="match status" value="1"/>
</dbReference>
<evidence type="ECO:0000256" key="1">
    <source>
        <dbReference type="ARBA" id="ARBA00023186"/>
    </source>
</evidence>
<dbReference type="InterPro" id="IPR036869">
    <property type="entry name" value="J_dom_sf"/>
</dbReference>
<dbReference type="PANTHER" id="PTHR43096">
    <property type="entry name" value="DNAJ HOMOLOG 1, MITOCHONDRIAL-RELATED"/>
    <property type="match status" value="1"/>
</dbReference>
<dbReference type="PANTHER" id="PTHR43096:SF52">
    <property type="entry name" value="DNAJ HOMOLOG 1, MITOCHONDRIAL-RELATED"/>
    <property type="match status" value="1"/>
</dbReference>
<feature type="domain" description="J" evidence="2">
    <location>
        <begin position="7"/>
        <end position="70"/>
    </location>
</feature>
<evidence type="ECO:0000313" key="4">
    <source>
        <dbReference type="Proteomes" id="UP001315278"/>
    </source>
</evidence>
<keyword evidence="4" id="KW-1185">Reference proteome</keyword>
<dbReference type="CDD" id="cd06257">
    <property type="entry name" value="DnaJ"/>
    <property type="match status" value="1"/>
</dbReference>
<dbReference type="InterPro" id="IPR001623">
    <property type="entry name" value="DnaJ_domain"/>
</dbReference>
<dbReference type="PROSITE" id="PS00636">
    <property type="entry name" value="DNAJ_1"/>
    <property type="match status" value="1"/>
</dbReference>
<dbReference type="Pfam" id="PF00226">
    <property type="entry name" value="DnaJ"/>
    <property type="match status" value="1"/>
</dbReference>
<comment type="caution">
    <text evidence="3">The sequence shown here is derived from an EMBL/GenBank/DDBJ whole genome shotgun (WGS) entry which is preliminary data.</text>
</comment>
<dbReference type="Proteomes" id="UP001315278">
    <property type="component" value="Unassembled WGS sequence"/>
</dbReference>
<protein>
    <submittedName>
        <fullName evidence="3">J domain-containing protein</fullName>
    </submittedName>
</protein>